<sequence>MTTPGEHLTTVLDQLADLIAQVQPEQYDAPTPCPEFDVADLRNHILGWADFFATALADPQGTERPAADAYLAAEAPGQAADDLRAVSRQVAAAVRGGVAQQQVTLFGAPMPGSATLGMCLGEYLVHGHDLAQATGLPWNPPAEAVSVTLAFMPSMLTDEFRGPDKSFGHPVEVPASASDLDRLVAFTGRDPGWKAGSAS</sequence>
<dbReference type="NCBIfam" id="TIGR03086">
    <property type="entry name" value="TIGR03086 family metal-binding protein"/>
    <property type="match status" value="1"/>
</dbReference>
<dbReference type="NCBIfam" id="TIGR03083">
    <property type="entry name" value="maleylpyruvate isomerase family mycothiol-dependent enzyme"/>
    <property type="match status" value="1"/>
</dbReference>
<dbReference type="Proteomes" id="UP001197247">
    <property type="component" value="Unassembled WGS sequence"/>
</dbReference>
<gene>
    <name evidence="2" type="ORF">KIH74_10560</name>
</gene>
<organism evidence="2 3">
    <name type="scientific">Kineosporia corallincola</name>
    <dbReference type="NCBI Taxonomy" id="2835133"/>
    <lineage>
        <taxon>Bacteria</taxon>
        <taxon>Bacillati</taxon>
        <taxon>Actinomycetota</taxon>
        <taxon>Actinomycetes</taxon>
        <taxon>Kineosporiales</taxon>
        <taxon>Kineosporiaceae</taxon>
        <taxon>Kineosporia</taxon>
    </lineage>
</organism>
<dbReference type="Gene3D" id="1.20.120.450">
    <property type="entry name" value="dinb family like domain"/>
    <property type="match status" value="1"/>
</dbReference>
<evidence type="ECO:0000313" key="3">
    <source>
        <dbReference type="Proteomes" id="UP001197247"/>
    </source>
</evidence>
<proteinExistence type="predicted"/>
<dbReference type="InterPro" id="IPR034660">
    <property type="entry name" value="DinB/YfiT-like"/>
</dbReference>
<dbReference type="InterPro" id="IPR017520">
    <property type="entry name" value="CHP03086"/>
</dbReference>
<evidence type="ECO:0000259" key="1">
    <source>
        <dbReference type="Pfam" id="PF11716"/>
    </source>
</evidence>
<dbReference type="InterPro" id="IPR017517">
    <property type="entry name" value="Maleyloyr_isom"/>
</dbReference>
<feature type="domain" description="Mycothiol-dependent maleylpyruvate isomerase metal-binding" evidence="1">
    <location>
        <begin position="11"/>
        <end position="131"/>
    </location>
</feature>
<dbReference type="InterPro" id="IPR024344">
    <property type="entry name" value="MDMPI_metal-binding"/>
</dbReference>
<reference evidence="2 3" key="1">
    <citation type="submission" date="2021-05" db="EMBL/GenBank/DDBJ databases">
        <title>Kineosporia and Streptomyces sp. nov. two new marine actinobacteria isolated from Coral.</title>
        <authorList>
            <person name="Buangrab K."/>
            <person name="Sutthacheep M."/>
            <person name="Yeemin T."/>
            <person name="Harunari E."/>
            <person name="Igarashi Y."/>
            <person name="Kanchanasin P."/>
            <person name="Tanasupawat S."/>
            <person name="Phongsopitanun W."/>
        </authorList>
    </citation>
    <scope>NUCLEOTIDE SEQUENCE [LARGE SCALE GENOMIC DNA]</scope>
    <source>
        <strain evidence="2 3">J2-2</strain>
    </source>
</reference>
<comment type="caution">
    <text evidence="2">The sequence shown here is derived from an EMBL/GenBank/DDBJ whole genome shotgun (WGS) entry which is preliminary data.</text>
</comment>
<dbReference type="EMBL" id="JAHBAY010000004">
    <property type="protein sequence ID" value="MBT0769362.1"/>
    <property type="molecule type" value="Genomic_DNA"/>
</dbReference>
<dbReference type="Pfam" id="PF11716">
    <property type="entry name" value="MDMPI_N"/>
    <property type="match status" value="1"/>
</dbReference>
<accession>A0ABS5TE60</accession>
<dbReference type="SUPFAM" id="SSF109854">
    <property type="entry name" value="DinB/YfiT-like putative metalloenzymes"/>
    <property type="match status" value="1"/>
</dbReference>
<keyword evidence="3" id="KW-1185">Reference proteome</keyword>
<dbReference type="RefSeq" id="WP_214155665.1">
    <property type="nucleotide sequence ID" value="NZ_JAHBAY010000004.1"/>
</dbReference>
<protein>
    <submittedName>
        <fullName evidence="2">TIGR03086 family protein</fullName>
    </submittedName>
</protein>
<evidence type="ECO:0000313" key="2">
    <source>
        <dbReference type="EMBL" id="MBT0769362.1"/>
    </source>
</evidence>
<name>A0ABS5TE60_9ACTN</name>